<dbReference type="EMBL" id="SJPT01000005">
    <property type="protein sequence ID" value="TWU22459.1"/>
    <property type="molecule type" value="Genomic_DNA"/>
</dbReference>
<evidence type="ECO:0000313" key="2">
    <source>
        <dbReference type="Proteomes" id="UP000316304"/>
    </source>
</evidence>
<reference evidence="1 2" key="1">
    <citation type="submission" date="2019-02" db="EMBL/GenBank/DDBJ databases">
        <title>Deep-cultivation of Planctomycetes and their phenomic and genomic characterization uncovers novel biology.</title>
        <authorList>
            <person name="Wiegand S."/>
            <person name="Jogler M."/>
            <person name="Boedeker C."/>
            <person name="Pinto D."/>
            <person name="Vollmers J."/>
            <person name="Rivas-Marin E."/>
            <person name="Kohn T."/>
            <person name="Peeters S.H."/>
            <person name="Heuer A."/>
            <person name="Rast P."/>
            <person name="Oberbeckmann S."/>
            <person name="Bunk B."/>
            <person name="Jeske O."/>
            <person name="Meyerdierks A."/>
            <person name="Storesund J.E."/>
            <person name="Kallscheuer N."/>
            <person name="Luecker S."/>
            <person name="Lage O.M."/>
            <person name="Pohl T."/>
            <person name="Merkel B.J."/>
            <person name="Hornburger P."/>
            <person name="Mueller R.-W."/>
            <person name="Bruemmer F."/>
            <person name="Labrenz M."/>
            <person name="Spormann A.M."/>
            <person name="Op Den Camp H."/>
            <person name="Overmann J."/>
            <person name="Amann R."/>
            <person name="Jetten M.S.M."/>
            <person name="Mascher T."/>
            <person name="Medema M.H."/>
            <person name="Devos D.P."/>
            <person name="Kaster A.-K."/>
            <person name="Ovreas L."/>
            <person name="Rohde M."/>
            <person name="Galperin M.Y."/>
            <person name="Jogler C."/>
        </authorList>
    </citation>
    <scope>NUCLEOTIDE SEQUENCE [LARGE SCALE GENOMIC DNA]</scope>
    <source>
        <strain evidence="1 2">Pla52o</strain>
    </source>
</reference>
<protein>
    <submittedName>
        <fullName evidence="1">Uncharacterized protein</fullName>
    </submittedName>
</protein>
<dbReference type="AlphaFoldDB" id="A0A5C6CI83"/>
<keyword evidence="2" id="KW-1185">Reference proteome</keyword>
<dbReference type="Proteomes" id="UP000316304">
    <property type="component" value="Unassembled WGS sequence"/>
</dbReference>
<name>A0A5C6CI83_9BACT</name>
<evidence type="ECO:0000313" key="1">
    <source>
        <dbReference type="EMBL" id="TWU22459.1"/>
    </source>
</evidence>
<dbReference type="InterPro" id="IPR004195">
    <property type="entry name" value="Head_decoration_D"/>
</dbReference>
<sequence length="167" mass="17737">MNSGQFGIPGSSNASFATMTDLLWGGDESRIEVLKSSAHAIDSASRDAGNTPTAVLRQGLILGLVTATGKLKQYDPDAEDGTEVPYGVLPVELRMTDELGVAVDRYCPVIVSAPVKSDRLLILGDSMIGHDDEDVTVAALKLKFFRLSHELCGVASPLVIPEPEPET</sequence>
<organism evidence="1 2">
    <name type="scientific">Novipirellula galeiformis</name>
    <dbReference type="NCBI Taxonomy" id="2528004"/>
    <lineage>
        <taxon>Bacteria</taxon>
        <taxon>Pseudomonadati</taxon>
        <taxon>Planctomycetota</taxon>
        <taxon>Planctomycetia</taxon>
        <taxon>Pirellulales</taxon>
        <taxon>Pirellulaceae</taxon>
        <taxon>Novipirellula</taxon>
    </lineage>
</organism>
<proteinExistence type="predicted"/>
<dbReference type="Pfam" id="PF02924">
    <property type="entry name" value="HDPD"/>
    <property type="match status" value="1"/>
</dbReference>
<gene>
    <name evidence="1" type="ORF">Pla52o_35150</name>
</gene>
<comment type="caution">
    <text evidence="1">The sequence shown here is derived from an EMBL/GenBank/DDBJ whole genome shotgun (WGS) entry which is preliminary data.</text>
</comment>
<accession>A0A5C6CI83</accession>